<dbReference type="PROSITE" id="PS50801">
    <property type="entry name" value="STAS"/>
    <property type="match status" value="1"/>
</dbReference>
<dbReference type="PANTHER" id="PTHR33495">
    <property type="entry name" value="ANTI-SIGMA FACTOR ANTAGONIST TM_1081-RELATED-RELATED"/>
    <property type="match status" value="1"/>
</dbReference>
<dbReference type="Pfam" id="PF01740">
    <property type="entry name" value="STAS"/>
    <property type="match status" value="1"/>
</dbReference>
<dbReference type="Gene3D" id="3.30.750.24">
    <property type="entry name" value="STAS domain"/>
    <property type="match status" value="1"/>
</dbReference>
<evidence type="ECO:0000256" key="2">
    <source>
        <dbReference type="RuleBase" id="RU003749"/>
    </source>
</evidence>
<dbReference type="NCBIfam" id="TIGR00377">
    <property type="entry name" value="ant_ant_sig"/>
    <property type="match status" value="1"/>
</dbReference>
<dbReference type="GO" id="GO:0043856">
    <property type="term" value="F:anti-sigma factor antagonist activity"/>
    <property type="evidence" value="ECO:0007669"/>
    <property type="project" value="InterPro"/>
</dbReference>
<dbReference type="SUPFAM" id="SSF52091">
    <property type="entry name" value="SpoIIaa-like"/>
    <property type="match status" value="1"/>
</dbReference>
<gene>
    <name evidence="4" type="ORF">SBA1_600017</name>
</gene>
<protein>
    <recommendedName>
        <fullName evidence="2">Anti-sigma factor antagonist</fullName>
    </recommendedName>
</protein>
<dbReference type="InterPro" id="IPR002645">
    <property type="entry name" value="STAS_dom"/>
</dbReference>
<comment type="similarity">
    <text evidence="1 2">Belongs to the anti-sigma-factor antagonist family.</text>
</comment>
<evidence type="ECO:0000313" key="4">
    <source>
        <dbReference type="EMBL" id="SPF45714.1"/>
    </source>
</evidence>
<evidence type="ECO:0000259" key="3">
    <source>
        <dbReference type="PROSITE" id="PS50801"/>
    </source>
</evidence>
<sequence>MLEIQTRRVEPDIVVLEIAGKITLGRESKELEWATENLVREQQKKIIFDLTGVTRIDSTGVGIIVMSAAQVKNSGGELRVAGAMGHVEQVLRLSSVDKLVALHPSATAAATGF</sequence>
<dbReference type="InterPro" id="IPR036513">
    <property type="entry name" value="STAS_dom_sf"/>
</dbReference>
<evidence type="ECO:0000313" key="5">
    <source>
        <dbReference type="Proteomes" id="UP000238701"/>
    </source>
</evidence>
<dbReference type="AlphaFoldDB" id="A0A2U3L1A9"/>
<organism evidence="4 5">
    <name type="scientific">Candidatus Sulfotelmatobacter kueseliae</name>
    <dbReference type="NCBI Taxonomy" id="2042962"/>
    <lineage>
        <taxon>Bacteria</taxon>
        <taxon>Pseudomonadati</taxon>
        <taxon>Acidobacteriota</taxon>
        <taxon>Terriglobia</taxon>
        <taxon>Terriglobales</taxon>
        <taxon>Candidatus Korobacteraceae</taxon>
        <taxon>Candidatus Sulfotelmatobacter</taxon>
    </lineage>
</organism>
<dbReference type="EMBL" id="OMOD01000156">
    <property type="protein sequence ID" value="SPF45714.1"/>
    <property type="molecule type" value="Genomic_DNA"/>
</dbReference>
<dbReference type="Proteomes" id="UP000238701">
    <property type="component" value="Unassembled WGS sequence"/>
</dbReference>
<dbReference type="OrthoDB" id="129620at2"/>
<dbReference type="CDD" id="cd07043">
    <property type="entry name" value="STAS_anti-anti-sigma_factors"/>
    <property type="match status" value="1"/>
</dbReference>
<proteinExistence type="inferred from homology"/>
<feature type="domain" description="STAS" evidence="3">
    <location>
        <begin position="3"/>
        <end position="113"/>
    </location>
</feature>
<name>A0A2U3L1A9_9BACT</name>
<dbReference type="InterPro" id="IPR003658">
    <property type="entry name" value="Anti-sigma_ant"/>
</dbReference>
<accession>A0A2U3L1A9</accession>
<reference evidence="5" key="1">
    <citation type="submission" date="2018-02" db="EMBL/GenBank/DDBJ databases">
        <authorList>
            <person name="Hausmann B."/>
        </authorList>
    </citation>
    <scope>NUCLEOTIDE SEQUENCE [LARGE SCALE GENOMIC DNA]</scope>
    <source>
        <strain evidence="5">Peat soil MAG SbA1</strain>
    </source>
</reference>
<evidence type="ECO:0000256" key="1">
    <source>
        <dbReference type="ARBA" id="ARBA00009013"/>
    </source>
</evidence>